<name>A0AAX6MC03_9PEZI</name>
<evidence type="ECO:0000313" key="2">
    <source>
        <dbReference type="Proteomes" id="UP001369815"/>
    </source>
</evidence>
<dbReference type="SUPFAM" id="SSF54909">
    <property type="entry name" value="Dimeric alpha+beta barrel"/>
    <property type="match status" value="1"/>
</dbReference>
<gene>
    <name evidence="1" type="ORF">Daesc_008495</name>
</gene>
<evidence type="ECO:0008006" key="3">
    <source>
        <dbReference type="Google" id="ProtNLM"/>
    </source>
</evidence>
<evidence type="ECO:0000313" key="1">
    <source>
        <dbReference type="EMBL" id="KAK6950169.1"/>
    </source>
</evidence>
<dbReference type="PANTHER" id="PTHR40257:SF1">
    <property type="entry name" value="DUF1330 DOMAIN-CONTAINING PROTEIN"/>
    <property type="match status" value="1"/>
</dbReference>
<dbReference type="EMBL" id="JBANMG010000008">
    <property type="protein sequence ID" value="KAK6950169.1"/>
    <property type="molecule type" value="Genomic_DNA"/>
</dbReference>
<dbReference type="Gene3D" id="3.30.70.100">
    <property type="match status" value="1"/>
</dbReference>
<comment type="caution">
    <text evidence="1">The sequence shown here is derived from an EMBL/GenBank/DDBJ whole genome shotgun (WGS) entry which is preliminary data.</text>
</comment>
<reference evidence="1 2" key="1">
    <citation type="journal article" date="2024" name="Front Chem Biol">
        <title>Unveiling the potential of Daldinia eschscholtzii MFLUCC 19-0629 through bioactivity and bioinformatics studies for enhanced sustainable agriculture production.</title>
        <authorList>
            <person name="Brooks S."/>
            <person name="Weaver J.A."/>
            <person name="Klomchit A."/>
            <person name="Alharthi S.A."/>
            <person name="Onlamun T."/>
            <person name="Nurani R."/>
            <person name="Vong T.K."/>
            <person name="Alberti F."/>
            <person name="Greco C."/>
        </authorList>
    </citation>
    <scope>NUCLEOTIDE SEQUENCE [LARGE SCALE GENOMIC DNA]</scope>
    <source>
        <strain evidence="1">MFLUCC 19-0629</strain>
    </source>
</reference>
<dbReference type="AlphaFoldDB" id="A0AAX6MC03"/>
<keyword evidence="2" id="KW-1185">Reference proteome</keyword>
<sequence>MVLCNLQLISLKDGISVGSFLAKLRRNGIKPVVQARFIRWMILPTQLSAGYLLGRNIHWDLLLILEENDTIPREAQTDIDATWSASSGVSSKAISSYAAMNVELLHPAPGSVKPPAKHTIEPSKTSQNLEMSPELDEWITALPARLKEHPVSMLNLLAFNPGKKDQYKKYGAEFSAKVGSKHGGRVKIVGRVVGGQAQRDGWEEIALVHYPSVQHFASMAADKDYQDVNHKYRLGALKDTFICCVMEVDDNGNIGNIQSTQGKL</sequence>
<organism evidence="1 2">
    <name type="scientific">Daldinia eschscholtzii</name>
    <dbReference type="NCBI Taxonomy" id="292717"/>
    <lineage>
        <taxon>Eukaryota</taxon>
        <taxon>Fungi</taxon>
        <taxon>Dikarya</taxon>
        <taxon>Ascomycota</taxon>
        <taxon>Pezizomycotina</taxon>
        <taxon>Sordariomycetes</taxon>
        <taxon>Xylariomycetidae</taxon>
        <taxon>Xylariales</taxon>
        <taxon>Hypoxylaceae</taxon>
        <taxon>Daldinia</taxon>
    </lineage>
</organism>
<protein>
    <recommendedName>
        <fullName evidence="3">DUF1330 domain-containing protein</fullName>
    </recommendedName>
</protein>
<dbReference type="PANTHER" id="PTHR40257">
    <property type="match status" value="1"/>
</dbReference>
<accession>A0AAX6MC03</accession>
<proteinExistence type="predicted"/>
<dbReference type="InterPro" id="IPR011008">
    <property type="entry name" value="Dimeric_a/b-barrel"/>
</dbReference>
<dbReference type="Proteomes" id="UP001369815">
    <property type="component" value="Unassembled WGS sequence"/>
</dbReference>